<dbReference type="SUPFAM" id="SSF48208">
    <property type="entry name" value="Six-hairpin glycosidases"/>
    <property type="match status" value="1"/>
</dbReference>
<dbReference type="Proteomes" id="UP000016931">
    <property type="component" value="Unassembled WGS sequence"/>
</dbReference>
<evidence type="ECO:0000259" key="2">
    <source>
        <dbReference type="Pfam" id="PF14498"/>
    </source>
</evidence>
<dbReference type="GeneID" id="27905995"/>
<dbReference type="InterPro" id="IPR012341">
    <property type="entry name" value="6hp_glycosidase-like_sf"/>
</dbReference>
<dbReference type="GO" id="GO:0004560">
    <property type="term" value="F:alpha-L-fucosidase activity"/>
    <property type="evidence" value="ECO:0007669"/>
    <property type="project" value="InterPro"/>
</dbReference>
<evidence type="ECO:0000256" key="1">
    <source>
        <dbReference type="SAM" id="MobiDB-lite"/>
    </source>
</evidence>
<feature type="domain" description="Alpha fucosidase A-like C-terminal" evidence="3">
    <location>
        <begin position="719"/>
        <end position="785"/>
    </location>
</feature>
<dbReference type="InterPro" id="IPR054363">
    <property type="entry name" value="GH95_cat"/>
</dbReference>
<feature type="compositionally biased region" description="Basic and acidic residues" evidence="1">
    <location>
        <begin position="606"/>
        <end position="619"/>
    </location>
</feature>
<feature type="domain" description="Glycosyl hydrolase family 95 catalytic" evidence="4">
    <location>
        <begin position="275"/>
        <end position="717"/>
    </location>
</feature>
<name>M3BZX0_SPHMS</name>
<dbReference type="STRING" id="692275.M3BZX0"/>
<sequence length="811" mass="90896">MATTHTLFYESPANLWEDGLPIGNGRLGAMIRGTTNVERLWLNEDSVWYGGPQNRVNPAAHKNLELVRELIDQNKIAEAENIMSRTFTGMPESMRHYEPLGDVFMHFGHGRFSGRGGAAVQSYRRALDLQTGLATVSYACQGGNFQREVFSSTVAEVICMRISSDQCLSFLLTLNRGDDNDAHRQFDRAFDTLTNTDDGLVLTAVMGGRNAVELAIGVKIVCDDGVKVDSCGIDVEVSMQKGSVLILIAGETTFRNTNAVDAVQQRLEEAAKSTWDQLLSAHVAHFGRLYNRVELHLDQELNVDHVSTDQRLEQARQHPGQDNELTALLFHYGRYLLISSSLSGLPANLQGIWNCDAKPVWGSKYTANINLEMNYWPAEVTNLPECHQVLFNFLERLAERGTQTAQQMYGCRGWTCHHNTDIWADTAPQDRSICATYWNLTGAWLSTHIWEHYLFTLDLDFLQRYFPIMRGSAQFFQDFLIERDGHLVTSPSISAENSYFLPNSNSNNNKPVVGSICAGPTWDSQILRELFHACIQAGNLLHEPVAEYEHVLNKLPPTQIGKHGQIMEWLHDVDEVEIGHRHISHLWGLYPGTSLSSSSSSFSSGGEKEKENEKEKESQLHLAAKRTLERRLSGGSGHTSWSLAWILCLYARLGNEEEDEKEKEKQKTMDGGGGGGDMAQKMLRKMSHAVLQNCLANHPPFQIDGNFGFTAAVAEMLLQSHRTTIINLLPCLLADWERGGSVRGLRARGDVLVDLEWREGKLERAVLLSARRRQTRTCRIAAKRLKSGKKGEMKVELVPGKAVELTGYWED</sequence>
<proteinExistence type="predicted"/>
<feature type="domain" description="Glycosyl hydrolase family 95 N-terminal" evidence="2">
    <location>
        <begin position="7"/>
        <end position="256"/>
    </location>
</feature>
<keyword evidence="5" id="KW-0378">Hydrolase</keyword>
<dbReference type="PANTHER" id="PTHR31084:SF18">
    <property type="entry name" value="GLYCOSYL HYDROLASE FAMILY 95 N-TERMINAL DOMAIN-CONTAINING PROTEIN"/>
    <property type="match status" value="1"/>
</dbReference>
<dbReference type="Pfam" id="PF14498">
    <property type="entry name" value="Glyco_hyd_65N_2"/>
    <property type="match status" value="1"/>
</dbReference>
<dbReference type="HOGENOM" id="CLU_004617_2_2_1"/>
<evidence type="ECO:0000259" key="3">
    <source>
        <dbReference type="Pfam" id="PF21307"/>
    </source>
</evidence>
<dbReference type="PANTHER" id="PTHR31084">
    <property type="entry name" value="ALPHA-L-FUCOSIDASE 2"/>
    <property type="match status" value="1"/>
</dbReference>
<feature type="region of interest" description="Disordered" evidence="1">
    <location>
        <begin position="594"/>
        <end position="620"/>
    </location>
</feature>
<evidence type="ECO:0000313" key="5">
    <source>
        <dbReference type="EMBL" id="EMF13611.1"/>
    </source>
</evidence>
<evidence type="ECO:0000259" key="4">
    <source>
        <dbReference type="Pfam" id="PF22124"/>
    </source>
</evidence>
<gene>
    <name evidence="5" type="ORF">SEPMUDRAFT_42132</name>
</gene>
<evidence type="ECO:0000313" key="6">
    <source>
        <dbReference type="Proteomes" id="UP000016931"/>
    </source>
</evidence>
<dbReference type="EMBL" id="KB456263">
    <property type="protein sequence ID" value="EMF13611.1"/>
    <property type="molecule type" value="Genomic_DNA"/>
</dbReference>
<dbReference type="eggNOG" id="ENOG502QQ9E">
    <property type="taxonomic scope" value="Eukaryota"/>
</dbReference>
<dbReference type="PIRSF" id="PIRSF007663">
    <property type="entry name" value="UCP007663"/>
    <property type="match status" value="1"/>
</dbReference>
<dbReference type="OrthoDB" id="2848340at2759"/>
<keyword evidence="6" id="KW-1185">Reference proteome</keyword>
<protein>
    <submittedName>
        <fullName evidence="5">Glycoside hydrolase family 95 protein</fullName>
    </submittedName>
</protein>
<organism evidence="5 6">
    <name type="scientific">Sphaerulina musiva (strain SO2202)</name>
    <name type="common">Poplar stem canker fungus</name>
    <name type="synonym">Septoria musiva</name>
    <dbReference type="NCBI Taxonomy" id="692275"/>
    <lineage>
        <taxon>Eukaryota</taxon>
        <taxon>Fungi</taxon>
        <taxon>Dikarya</taxon>
        <taxon>Ascomycota</taxon>
        <taxon>Pezizomycotina</taxon>
        <taxon>Dothideomycetes</taxon>
        <taxon>Dothideomycetidae</taxon>
        <taxon>Mycosphaerellales</taxon>
        <taxon>Mycosphaerellaceae</taxon>
        <taxon>Sphaerulina</taxon>
    </lineage>
</organism>
<dbReference type="Pfam" id="PF22124">
    <property type="entry name" value="Glyco_hydro_95_cat"/>
    <property type="match status" value="1"/>
</dbReference>
<dbReference type="GO" id="GO:0005975">
    <property type="term" value="P:carbohydrate metabolic process"/>
    <property type="evidence" value="ECO:0007669"/>
    <property type="project" value="InterPro"/>
</dbReference>
<dbReference type="Gene3D" id="1.50.10.10">
    <property type="match status" value="1"/>
</dbReference>
<dbReference type="InterPro" id="IPR049053">
    <property type="entry name" value="AFCA-like_C"/>
</dbReference>
<dbReference type="RefSeq" id="XP_016761732.1">
    <property type="nucleotide sequence ID" value="XM_016908858.1"/>
</dbReference>
<reference evidence="5 6" key="1">
    <citation type="journal article" date="2012" name="PLoS Pathog.">
        <title>Diverse lifestyles and strategies of plant pathogenesis encoded in the genomes of eighteen Dothideomycetes fungi.</title>
        <authorList>
            <person name="Ohm R.A."/>
            <person name="Feau N."/>
            <person name="Henrissat B."/>
            <person name="Schoch C.L."/>
            <person name="Horwitz B.A."/>
            <person name="Barry K.W."/>
            <person name="Condon B.J."/>
            <person name="Copeland A.C."/>
            <person name="Dhillon B."/>
            <person name="Glaser F."/>
            <person name="Hesse C.N."/>
            <person name="Kosti I."/>
            <person name="LaButti K."/>
            <person name="Lindquist E.A."/>
            <person name="Lucas S."/>
            <person name="Salamov A.A."/>
            <person name="Bradshaw R.E."/>
            <person name="Ciuffetti L."/>
            <person name="Hamelin R.C."/>
            <person name="Kema G.H.J."/>
            <person name="Lawrence C."/>
            <person name="Scott J.A."/>
            <person name="Spatafora J.W."/>
            <person name="Turgeon B.G."/>
            <person name="de Wit P.J.G.M."/>
            <person name="Zhong S."/>
            <person name="Goodwin S.B."/>
            <person name="Grigoriev I.V."/>
        </authorList>
    </citation>
    <scope>NUCLEOTIDE SEQUENCE [LARGE SCALE GENOMIC DNA]</scope>
    <source>
        <strain evidence="5 6">SO2202</strain>
    </source>
</reference>
<dbReference type="InterPro" id="IPR016518">
    <property type="entry name" value="Alpha-L-fucosidase"/>
</dbReference>
<accession>M3BZX0</accession>
<dbReference type="Pfam" id="PF21307">
    <property type="entry name" value="Glyco_hydro_95_C"/>
    <property type="match status" value="1"/>
</dbReference>
<dbReference type="AlphaFoldDB" id="M3BZX0"/>
<dbReference type="InterPro" id="IPR027414">
    <property type="entry name" value="GH95_N_dom"/>
</dbReference>
<feature type="compositionally biased region" description="Low complexity" evidence="1">
    <location>
        <begin position="594"/>
        <end position="605"/>
    </location>
</feature>
<dbReference type="InterPro" id="IPR008928">
    <property type="entry name" value="6-hairpin_glycosidase_sf"/>
</dbReference>